<evidence type="ECO:0000313" key="1">
    <source>
        <dbReference type="EMBL" id="OAG13582.1"/>
    </source>
</evidence>
<proteinExistence type="predicted"/>
<dbReference type="Proteomes" id="UP000077248">
    <property type="component" value="Unassembled WGS sequence"/>
</dbReference>
<organism evidence="1 2">
    <name type="scientific">Alternaria alternata</name>
    <name type="common">Alternaria rot fungus</name>
    <name type="synonym">Torula alternata</name>
    <dbReference type="NCBI Taxonomy" id="5599"/>
    <lineage>
        <taxon>Eukaryota</taxon>
        <taxon>Fungi</taxon>
        <taxon>Dikarya</taxon>
        <taxon>Ascomycota</taxon>
        <taxon>Pezizomycotina</taxon>
        <taxon>Dothideomycetes</taxon>
        <taxon>Pleosporomycetidae</taxon>
        <taxon>Pleosporales</taxon>
        <taxon>Pleosporineae</taxon>
        <taxon>Pleosporaceae</taxon>
        <taxon>Alternaria</taxon>
        <taxon>Alternaria sect. Alternaria</taxon>
        <taxon>Alternaria alternata complex</taxon>
    </lineage>
</organism>
<reference evidence="1 2" key="1">
    <citation type="submission" date="2016-05" db="EMBL/GenBank/DDBJ databases">
        <title>Comparative analysis of secretome profiles of manganese(II)-oxidizing ascomycete fungi.</title>
        <authorList>
            <consortium name="DOE Joint Genome Institute"/>
            <person name="Zeiner C.A."/>
            <person name="Purvine S.O."/>
            <person name="Zink E.M."/>
            <person name="Wu S."/>
            <person name="Pasa-Tolic L."/>
            <person name="Chaput D.L."/>
            <person name="Haridas S."/>
            <person name="Grigoriev I.V."/>
            <person name="Santelli C.M."/>
            <person name="Hansel C.M."/>
        </authorList>
    </citation>
    <scope>NUCLEOTIDE SEQUENCE [LARGE SCALE GENOMIC DNA]</scope>
    <source>
        <strain evidence="1 2">SRC1lrK2f</strain>
    </source>
</reference>
<dbReference type="GeneID" id="29118268"/>
<dbReference type="KEGG" id="aalt:CC77DRAFT_666512"/>
<keyword evidence="2" id="KW-1185">Reference proteome</keyword>
<evidence type="ECO:0000313" key="2">
    <source>
        <dbReference type="Proteomes" id="UP000077248"/>
    </source>
</evidence>
<dbReference type="VEuPathDB" id="FungiDB:CC77DRAFT_666512"/>
<sequence length="192" mass="21668">MYERHEEDSKTEIDQLRFWLQSTPMASATYRERVLGIAGTGLALLPIQALRRRDPRASGGRLGAYVEHPRRICDGRECNPDQSASEQMSRRLRRPCLNDCSPRFRALQSPDTAGARSIMRILLFSVAPLPALMRRLGMTSRYLKSQFAPRPKSHANHTRSGFTPACGPAPWLCGAEGRIMKRAHYLSGRAYQ</sequence>
<dbReference type="AlphaFoldDB" id="A0A177D397"/>
<name>A0A177D397_ALTAL</name>
<gene>
    <name evidence="1" type="ORF">CC77DRAFT_666512</name>
</gene>
<dbReference type="EMBL" id="KV441509">
    <property type="protein sequence ID" value="OAG13582.1"/>
    <property type="molecule type" value="Genomic_DNA"/>
</dbReference>
<dbReference type="RefSeq" id="XP_018379003.1">
    <property type="nucleotide sequence ID" value="XM_018532674.1"/>
</dbReference>
<protein>
    <submittedName>
        <fullName evidence="1">Uncharacterized protein</fullName>
    </submittedName>
</protein>
<accession>A0A177D397</accession>